<feature type="signal peptide" evidence="4">
    <location>
        <begin position="1"/>
        <end position="21"/>
    </location>
</feature>
<evidence type="ECO:0000256" key="1">
    <source>
        <dbReference type="ARBA" id="ARBA00001526"/>
    </source>
</evidence>
<feature type="chain" id="PRO_5037089701" description="beta-lactamase" evidence="4">
    <location>
        <begin position="22"/>
        <end position="300"/>
    </location>
</feature>
<evidence type="ECO:0000256" key="3">
    <source>
        <dbReference type="ARBA" id="ARBA00012865"/>
    </source>
</evidence>
<evidence type="ECO:0000313" key="6">
    <source>
        <dbReference type="EMBL" id="MBF9143584.1"/>
    </source>
</evidence>
<dbReference type="GO" id="GO:0030655">
    <property type="term" value="P:beta-lactam antibiotic catabolic process"/>
    <property type="evidence" value="ECO:0007669"/>
    <property type="project" value="InterPro"/>
</dbReference>
<dbReference type="PANTHER" id="PTHR35333:SF3">
    <property type="entry name" value="BETA-LACTAMASE-TYPE TRANSPEPTIDASE FOLD CONTAINING PROTEIN"/>
    <property type="match status" value="1"/>
</dbReference>
<comment type="similarity">
    <text evidence="2">Belongs to the class-A beta-lactamase family.</text>
</comment>
<dbReference type="AlphaFoldDB" id="A0A931BHC7"/>
<dbReference type="PRINTS" id="PR00118">
    <property type="entry name" value="BLACTAMASEA"/>
</dbReference>
<evidence type="ECO:0000256" key="4">
    <source>
        <dbReference type="SAM" id="SignalP"/>
    </source>
</evidence>
<dbReference type="GO" id="GO:0008800">
    <property type="term" value="F:beta-lactamase activity"/>
    <property type="evidence" value="ECO:0007669"/>
    <property type="project" value="UniProtKB-EC"/>
</dbReference>
<dbReference type="PANTHER" id="PTHR35333">
    <property type="entry name" value="BETA-LACTAMASE"/>
    <property type="match status" value="1"/>
</dbReference>
<dbReference type="SUPFAM" id="SSF56601">
    <property type="entry name" value="beta-lactamase/transpeptidase-like"/>
    <property type="match status" value="1"/>
</dbReference>
<evidence type="ECO:0000313" key="7">
    <source>
        <dbReference type="Proteomes" id="UP000645610"/>
    </source>
</evidence>
<feature type="domain" description="Beta-lactamase class A catalytic" evidence="5">
    <location>
        <begin position="46"/>
        <end position="268"/>
    </location>
</feature>
<dbReference type="EC" id="3.5.2.6" evidence="3"/>
<evidence type="ECO:0000256" key="2">
    <source>
        <dbReference type="ARBA" id="ARBA00009009"/>
    </source>
</evidence>
<dbReference type="InterPro" id="IPR012338">
    <property type="entry name" value="Beta-lactam/transpept-like"/>
</dbReference>
<evidence type="ECO:0000259" key="5">
    <source>
        <dbReference type="Pfam" id="PF13354"/>
    </source>
</evidence>
<dbReference type="Pfam" id="PF13354">
    <property type="entry name" value="Beta-lactamase2"/>
    <property type="match status" value="1"/>
</dbReference>
<name>A0A931BHC7_9BACT</name>
<reference evidence="6 7" key="1">
    <citation type="submission" date="2020-11" db="EMBL/GenBank/DDBJ databases">
        <authorList>
            <person name="Kim M.K."/>
        </authorList>
    </citation>
    <scope>NUCLEOTIDE SEQUENCE [LARGE SCALE GENOMIC DNA]</scope>
    <source>
        <strain evidence="6 7">BT439</strain>
    </source>
</reference>
<sequence>MLFLPHLLLLAALFQTGPAQAQPSARTVLASQFAKLAVPAVGRVGVAATLVETGETVSLAGAERFPMQSVFKLPIALAVIHEVEQGRFRWSQPVRLMPADMRGGHSPLHDQHPQGIELTLQELIRYMVTESDNSACDKLLSLLGGPAAVTRYLRTLGLTQVVVATTEGGMAQDELAQYRNWATPVGMNQLLVVLHKGRTLQPANRALLLGYLTSTPRGQKRLKGRLPAGTVVAHKTGASGTHDGLTRATNDVGLITLPNGRHLAMSVFIADSKASEAVREDVIAQAAQVAYRYWSNSTKP</sequence>
<comment type="caution">
    <text evidence="6">The sequence shown here is derived from an EMBL/GenBank/DDBJ whole genome shotgun (WGS) entry which is preliminary data.</text>
</comment>
<keyword evidence="7" id="KW-1185">Reference proteome</keyword>
<dbReference type="InterPro" id="IPR045155">
    <property type="entry name" value="Beta-lactam_cat"/>
</dbReference>
<accession>A0A931BHC7</accession>
<dbReference type="GO" id="GO:0046677">
    <property type="term" value="P:response to antibiotic"/>
    <property type="evidence" value="ECO:0007669"/>
    <property type="project" value="InterPro"/>
</dbReference>
<dbReference type="EMBL" id="JADQDP010000004">
    <property type="protein sequence ID" value="MBF9143584.1"/>
    <property type="molecule type" value="Genomic_DNA"/>
</dbReference>
<proteinExistence type="inferred from homology"/>
<dbReference type="Proteomes" id="UP000645610">
    <property type="component" value="Unassembled WGS sequence"/>
</dbReference>
<protein>
    <recommendedName>
        <fullName evidence="3">beta-lactamase</fullName>
        <ecNumber evidence="3">3.5.2.6</ecNumber>
    </recommendedName>
</protein>
<keyword evidence="4" id="KW-0732">Signal</keyword>
<dbReference type="InterPro" id="IPR000871">
    <property type="entry name" value="Beta-lactam_class-A"/>
</dbReference>
<dbReference type="NCBIfam" id="NF033103">
    <property type="entry name" value="bla_class_A"/>
    <property type="match status" value="1"/>
</dbReference>
<organism evidence="6 7">
    <name type="scientific">Hymenobacter properus</name>
    <dbReference type="NCBI Taxonomy" id="2791026"/>
    <lineage>
        <taxon>Bacteria</taxon>
        <taxon>Pseudomonadati</taxon>
        <taxon>Bacteroidota</taxon>
        <taxon>Cytophagia</taxon>
        <taxon>Cytophagales</taxon>
        <taxon>Hymenobacteraceae</taxon>
        <taxon>Hymenobacter</taxon>
    </lineage>
</organism>
<comment type="catalytic activity">
    <reaction evidence="1">
        <text>a beta-lactam + H2O = a substituted beta-amino acid</text>
        <dbReference type="Rhea" id="RHEA:20401"/>
        <dbReference type="ChEBI" id="CHEBI:15377"/>
        <dbReference type="ChEBI" id="CHEBI:35627"/>
        <dbReference type="ChEBI" id="CHEBI:140347"/>
        <dbReference type="EC" id="3.5.2.6"/>
    </reaction>
</comment>
<dbReference type="Gene3D" id="3.40.710.10">
    <property type="entry name" value="DD-peptidase/beta-lactamase superfamily"/>
    <property type="match status" value="1"/>
</dbReference>
<gene>
    <name evidence="6" type="primary">bla</name>
    <name evidence="6" type="ORF">I2I01_18210</name>
</gene>